<evidence type="ECO:0000313" key="2">
    <source>
        <dbReference type="Proteomes" id="UP000647860"/>
    </source>
</evidence>
<dbReference type="EMBL" id="BOPA01000058">
    <property type="protein sequence ID" value="GIJ18953.1"/>
    <property type="molecule type" value="Genomic_DNA"/>
</dbReference>
<reference evidence="1 2" key="1">
    <citation type="submission" date="2021-01" db="EMBL/GenBank/DDBJ databases">
        <title>Whole genome shotgun sequence of Verrucosispora gifhornensis NBRC 16317.</title>
        <authorList>
            <person name="Komaki H."/>
            <person name="Tamura T."/>
        </authorList>
    </citation>
    <scope>NUCLEOTIDE SEQUENCE [LARGE SCALE GENOMIC DNA]</scope>
    <source>
        <strain evidence="1 2">NBRC 16317</strain>
    </source>
</reference>
<accession>A0ABQ4IM11</accession>
<proteinExistence type="predicted"/>
<dbReference type="Proteomes" id="UP000647860">
    <property type="component" value="Unassembled WGS sequence"/>
</dbReference>
<protein>
    <recommendedName>
        <fullName evidence="3">Immunity protein Imm1</fullName>
    </recommendedName>
</protein>
<dbReference type="RefSeq" id="WP_203224325.1">
    <property type="nucleotide sequence ID" value="NZ_BAAAGZ010000070.1"/>
</dbReference>
<evidence type="ECO:0008006" key="3">
    <source>
        <dbReference type="Google" id="ProtNLM"/>
    </source>
</evidence>
<comment type="caution">
    <text evidence="1">The sequence shown here is derived from an EMBL/GenBank/DDBJ whole genome shotgun (WGS) entry which is preliminary data.</text>
</comment>
<gene>
    <name evidence="1" type="ORF">Vgi01_56370</name>
</gene>
<sequence>MDDPERPSERLVEQRLRNRAMEALVALSKGDSGVRSVGVGDYINLFFDVIDDDIPWQWREWSCFTPEEVERLDAVHGLLQAACVVTPWNDTDDDFIASGWPGRIQPAARAALDVMQARGRFREDAEEENPSE</sequence>
<name>A0ABQ4IM11_9ACTN</name>
<keyword evidence="2" id="KW-1185">Reference proteome</keyword>
<evidence type="ECO:0000313" key="1">
    <source>
        <dbReference type="EMBL" id="GIJ18953.1"/>
    </source>
</evidence>
<organism evidence="1 2">
    <name type="scientific">Micromonospora gifhornensis</name>
    <dbReference type="NCBI Taxonomy" id="84594"/>
    <lineage>
        <taxon>Bacteria</taxon>
        <taxon>Bacillati</taxon>
        <taxon>Actinomycetota</taxon>
        <taxon>Actinomycetes</taxon>
        <taxon>Micromonosporales</taxon>
        <taxon>Micromonosporaceae</taxon>
        <taxon>Micromonospora</taxon>
    </lineage>
</organism>